<protein>
    <recommendedName>
        <fullName evidence="6">methylated diphthine methylhydrolase</fullName>
        <ecNumber evidence="6">3.1.1.97</ecNumber>
    </recommendedName>
</protein>
<evidence type="ECO:0000256" key="2">
    <source>
        <dbReference type="ARBA" id="ARBA00022574"/>
    </source>
</evidence>
<dbReference type="PANTHER" id="PTHR46042">
    <property type="entry name" value="DIPHTHINE METHYLTRANSFERASE"/>
    <property type="match status" value="1"/>
</dbReference>
<dbReference type="EC" id="3.1.1.97" evidence="6"/>
<keyword evidence="3" id="KW-0677">Repeat</keyword>
<evidence type="ECO:0000256" key="7">
    <source>
        <dbReference type="ARBA" id="ARBA00047551"/>
    </source>
</evidence>
<gene>
    <name evidence="9" type="ORF">PAPYR_232</name>
</gene>
<organism evidence="9 10">
    <name type="scientific">Paratrimastix pyriformis</name>
    <dbReference type="NCBI Taxonomy" id="342808"/>
    <lineage>
        <taxon>Eukaryota</taxon>
        <taxon>Metamonada</taxon>
        <taxon>Preaxostyla</taxon>
        <taxon>Paratrimastigidae</taxon>
        <taxon>Paratrimastix</taxon>
    </lineage>
</organism>
<feature type="region of interest" description="Disordered" evidence="8">
    <location>
        <begin position="341"/>
        <end position="368"/>
    </location>
</feature>
<sequence length="416" mass="45882">MNAPAACHFETRFPADSVDFLCSSDLTHLVCGAYLLDSEKQEKRGLLYHFAVHENEERIVLEEIENPIETSAILDVHWEPSSQQSDHRRLALATQTGIFIYDLPHPERTSTLRQLHQCTIDPDRMCLQLGWSPIAPTNRLITSQSAGFVSIVEVTPTGMRVDSTWAGHEYEAWCCAFDTHHPDICYSGADDAKLACWDLRIPCTHGGLSAEELDELDEAQKERVTQGGATRTPAWANTRSHEAGLTAIAPHPFREHLLATGSYDECVRLFDTRAPRQPLEQFHAPGGAWRLRWAPTEAFSEVMRGPAGPPGDMLLCGCTKGGVLGLSVGAPVTDRFPLDHAAAVPPRGEGRQQDASGPEGRPGVSALWGHDGHQSMVYGIDWCLLPGREPRPVVASCSFYDKCLHLWRPTPTAPSR</sequence>
<dbReference type="InterPro" id="IPR052415">
    <property type="entry name" value="Diphthine_MTase"/>
</dbReference>
<dbReference type="Gene3D" id="2.130.10.10">
    <property type="entry name" value="YVTN repeat-like/Quinoprotein amine dehydrogenase"/>
    <property type="match status" value="1"/>
</dbReference>
<evidence type="ECO:0000256" key="4">
    <source>
        <dbReference type="ARBA" id="ARBA00022801"/>
    </source>
</evidence>
<comment type="caution">
    <text evidence="9">The sequence shown here is derived from an EMBL/GenBank/DDBJ whole genome shotgun (WGS) entry which is preliminary data.</text>
</comment>
<comment type="catalytic activity">
    <reaction evidence="7">
        <text>diphthine methyl ester-[translation elongation factor 2] + H2O = diphthine-[translation elongation factor 2] + methanol + H(+)</text>
        <dbReference type="Rhea" id="RHEA:42656"/>
        <dbReference type="Rhea" id="RHEA-COMP:10172"/>
        <dbReference type="Rhea" id="RHEA-COMP:10173"/>
        <dbReference type="ChEBI" id="CHEBI:15377"/>
        <dbReference type="ChEBI" id="CHEBI:15378"/>
        <dbReference type="ChEBI" id="CHEBI:17790"/>
        <dbReference type="ChEBI" id="CHEBI:79005"/>
        <dbReference type="ChEBI" id="CHEBI:82696"/>
        <dbReference type="EC" id="3.1.1.97"/>
    </reaction>
</comment>
<proteinExistence type="inferred from homology"/>
<dbReference type="Proteomes" id="UP001141327">
    <property type="component" value="Unassembled WGS sequence"/>
</dbReference>
<comment type="pathway">
    <text evidence="1">Protein modification; peptidyl-diphthamide biosynthesis.</text>
</comment>
<keyword evidence="10" id="KW-1185">Reference proteome</keyword>
<evidence type="ECO:0000256" key="1">
    <source>
        <dbReference type="ARBA" id="ARBA00005156"/>
    </source>
</evidence>
<comment type="similarity">
    <text evidence="5">Belongs to the DPH7 family.</text>
</comment>
<dbReference type="SUPFAM" id="SSF50978">
    <property type="entry name" value="WD40 repeat-like"/>
    <property type="match status" value="1"/>
</dbReference>
<evidence type="ECO:0000256" key="3">
    <source>
        <dbReference type="ARBA" id="ARBA00022737"/>
    </source>
</evidence>
<evidence type="ECO:0000256" key="5">
    <source>
        <dbReference type="ARBA" id="ARBA00038092"/>
    </source>
</evidence>
<dbReference type="EMBL" id="JAPMOS010000001">
    <property type="protein sequence ID" value="KAJ4462996.1"/>
    <property type="molecule type" value="Genomic_DNA"/>
</dbReference>
<dbReference type="InterPro" id="IPR001680">
    <property type="entry name" value="WD40_rpt"/>
</dbReference>
<accession>A0ABQ8UX04</accession>
<evidence type="ECO:0000313" key="10">
    <source>
        <dbReference type="Proteomes" id="UP001141327"/>
    </source>
</evidence>
<dbReference type="PANTHER" id="PTHR46042:SF1">
    <property type="entry name" value="DIPHTHINE METHYLTRANSFERASE"/>
    <property type="match status" value="1"/>
</dbReference>
<dbReference type="InterPro" id="IPR015943">
    <property type="entry name" value="WD40/YVTN_repeat-like_dom_sf"/>
</dbReference>
<name>A0ABQ8UX04_9EUKA</name>
<evidence type="ECO:0000256" key="6">
    <source>
        <dbReference type="ARBA" id="ARBA00039131"/>
    </source>
</evidence>
<dbReference type="Pfam" id="PF00400">
    <property type="entry name" value="WD40"/>
    <property type="match status" value="1"/>
</dbReference>
<dbReference type="SMART" id="SM00320">
    <property type="entry name" value="WD40"/>
    <property type="match status" value="3"/>
</dbReference>
<evidence type="ECO:0000313" key="9">
    <source>
        <dbReference type="EMBL" id="KAJ4462996.1"/>
    </source>
</evidence>
<reference evidence="9" key="1">
    <citation type="journal article" date="2022" name="bioRxiv">
        <title>Genomics of Preaxostyla Flagellates Illuminates Evolutionary Transitions and the Path Towards Mitochondrial Loss.</title>
        <authorList>
            <person name="Novak L.V.F."/>
            <person name="Treitli S.C."/>
            <person name="Pyrih J."/>
            <person name="Halakuc P."/>
            <person name="Pipaliya S.V."/>
            <person name="Vacek V."/>
            <person name="Brzon O."/>
            <person name="Soukal P."/>
            <person name="Eme L."/>
            <person name="Dacks J.B."/>
            <person name="Karnkowska A."/>
            <person name="Elias M."/>
            <person name="Hampl V."/>
        </authorList>
    </citation>
    <scope>NUCLEOTIDE SEQUENCE</scope>
    <source>
        <strain evidence="9">RCP-MX</strain>
    </source>
</reference>
<keyword evidence="2" id="KW-0853">WD repeat</keyword>
<evidence type="ECO:0000256" key="8">
    <source>
        <dbReference type="SAM" id="MobiDB-lite"/>
    </source>
</evidence>
<dbReference type="InterPro" id="IPR036322">
    <property type="entry name" value="WD40_repeat_dom_sf"/>
</dbReference>
<keyword evidence="4" id="KW-0378">Hydrolase</keyword>